<accession>A0ABT0TJS1</accession>
<evidence type="ECO:0000256" key="2">
    <source>
        <dbReference type="ARBA" id="ARBA00022679"/>
    </source>
</evidence>
<dbReference type="InterPro" id="IPR015421">
    <property type="entry name" value="PyrdxlP-dep_Trfase_major"/>
</dbReference>
<name>A0ABT0TJS1_9FLAO</name>
<dbReference type="Gene3D" id="3.40.640.10">
    <property type="entry name" value="Type I PLP-dependent aspartate aminotransferase-like (Major domain)"/>
    <property type="match status" value="1"/>
</dbReference>
<dbReference type="InterPro" id="IPR004839">
    <property type="entry name" value="Aminotransferase_I/II_large"/>
</dbReference>
<dbReference type="Pfam" id="PF00155">
    <property type="entry name" value="Aminotran_1_2"/>
    <property type="match status" value="1"/>
</dbReference>
<dbReference type="PANTHER" id="PTHR13693">
    <property type="entry name" value="CLASS II AMINOTRANSFERASE/8-AMINO-7-OXONONANOATE SYNTHASE"/>
    <property type="match status" value="1"/>
</dbReference>
<keyword evidence="5" id="KW-1185">Reference proteome</keyword>
<comment type="cofactor">
    <cofactor evidence="1">
        <name>pyridoxal 5'-phosphate</name>
        <dbReference type="ChEBI" id="CHEBI:597326"/>
    </cofactor>
</comment>
<feature type="domain" description="Aminotransferase class I/classII large" evidence="3">
    <location>
        <begin position="46"/>
        <end position="394"/>
    </location>
</feature>
<dbReference type="Gene3D" id="3.90.1150.10">
    <property type="entry name" value="Aspartate Aminotransferase, domain 1"/>
    <property type="match status" value="1"/>
</dbReference>
<dbReference type="Proteomes" id="UP001203342">
    <property type="component" value="Unassembled WGS sequence"/>
</dbReference>
<evidence type="ECO:0000313" key="5">
    <source>
        <dbReference type="Proteomes" id="UP001203342"/>
    </source>
</evidence>
<keyword evidence="2" id="KW-0808">Transferase</keyword>
<dbReference type="InterPro" id="IPR050087">
    <property type="entry name" value="AON_synthase_class-II"/>
</dbReference>
<evidence type="ECO:0000259" key="3">
    <source>
        <dbReference type="Pfam" id="PF00155"/>
    </source>
</evidence>
<dbReference type="InterPro" id="IPR015424">
    <property type="entry name" value="PyrdxlP-dep_Trfase"/>
</dbReference>
<dbReference type="InterPro" id="IPR015422">
    <property type="entry name" value="PyrdxlP-dep_Trfase_small"/>
</dbReference>
<organism evidence="4 5">
    <name type="scientific">Flavobacterium fragile</name>
    <dbReference type="NCBI Taxonomy" id="2949085"/>
    <lineage>
        <taxon>Bacteria</taxon>
        <taxon>Pseudomonadati</taxon>
        <taxon>Bacteroidota</taxon>
        <taxon>Flavobacteriia</taxon>
        <taxon>Flavobacteriales</taxon>
        <taxon>Flavobacteriaceae</taxon>
        <taxon>Flavobacterium</taxon>
    </lineage>
</organism>
<dbReference type="GO" id="GO:0008483">
    <property type="term" value="F:transaminase activity"/>
    <property type="evidence" value="ECO:0007669"/>
    <property type="project" value="UniProtKB-KW"/>
</dbReference>
<keyword evidence="4" id="KW-0032">Aminotransferase</keyword>
<sequence>MVKDLFERIQNNKGPLGKWASQAEGYYVFPKLEGELGPRMMFHGKKILNWSINDYLGLANHPEVRKADEEAAKQYGAAYPMGARMMSGHTNYHEQLEKELAEFVHKESAYLLNFGYQGMVSIIDALVSKNDIIVYDVDSHACIIDGVRLHMGKRFTYKHNDLESMEKNLQRATKMAEETGGGILFITEGVFGMRGQQGKLKEIVALKEKYNFRLLVDDAHGFGTLGKTGAGAGEEQGCQDGIDVYFSTFAKSMANIGAFVAADKDVIDYLKYNLRSQMFAKALPMIQTIGSLKRLELLRNSSSIKDKLWENVNALQNGLKERGFNIGDTNTCITPVYLEGSIPEAMVMVNDLRENYGIFLSIVVYPVIPKGIILLRMIPTASHTIEDINETLAAFEAIREKLVNGTYKQIAEANVQNVE</sequence>
<gene>
    <name evidence="4" type="ORF">NAT47_12290</name>
</gene>
<evidence type="ECO:0000256" key="1">
    <source>
        <dbReference type="ARBA" id="ARBA00001933"/>
    </source>
</evidence>
<dbReference type="RefSeq" id="WP_250583191.1">
    <property type="nucleotide sequence ID" value="NZ_JAMLJN010000014.1"/>
</dbReference>
<reference evidence="4 5" key="1">
    <citation type="submission" date="2022-05" db="EMBL/GenBank/DDBJ databases">
        <title>Flavobacterium sp., isolated from activated sludge.</title>
        <authorList>
            <person name="Ran Q."/>
        </authorList>
    </citation>
    <scope>NUCLEOTIDE SEQUENCE [LARGE SCALE GENOMIC DNA]</scope>
    <source>
        <strain evidence="4 5">HXWNR69</strain>
    </source>
</reference>
<dbReference type="EMBL" id="JAMLJN010000014">
    <property type="protein sequence ID" value="MCL9771193.1"/>
    <property type="molecule type" value="Genomic_DNA"/>
</dbReference>
<dbReference type="SUPFAM" id="SSF53383">
    <property type="entry name" value="PLP-dependent transferases"/>
    <property type="match status" value="1"/>
</dbReference>
<evidence type="ECO:0000313" key="4">
    <source>
        <dbReference type="EMBL" id="MCL9771193.1"/>
    </source>
</evidence>
<protein>
    <submittedName>
        <fullName evidence="4">Pyridoxal phosphate-dependent aminotransferase family protein</fullName>
    </submittedName>
</protein>
<comment type="caution">
    <text evidence="4">The sequence shown here is derived from an EMBL/GenBank/DDBJ whole genome shotgun (WGS) entry which is preliminary data.</text>
</comment>
<proteinExistence type="predicted"/>